<feature type="transmembrane region" description="Helical" evidence="17">
    <location>
        <begin position="143"/>
        <end position="162"/>
    </location>
</feature>
<keyword evidence="4" id="KW-0762">Sugar transport</keyword>
<accession>A0A0R2NCB1</accession>
<feature type="transmembrane region" description="Helical" evidence="17">
    <location>
        <begin position="245"/>
        <end position="266"/>
    </location>
</feature>
<dbReference type="EMBL" id="AYGX02000167">
    <property type="protein sequence ID" value="KRO23534.1"/>
    <property type="molecule type" value="Genomic_DNA"/>
</dbReference>
<evidence type="ECO:0000256" key="9">
    <source>
        <dbReference type="ARBA" id="ARBA00022989"/>
    </source>
</evidence>
<keyword evidence="7 17" id="KW-0812">Transmembrane</keyword>
<evidence type="ECO:0000259" key="18">
    <source>
        <dbReference type="PROSITE" id="PS51093"/>
    </source>
</evidence>
<comment type="catalytic activity">
    <reaction evidence="13">
        <text>N(pros)-phospho-L-histidyl-[protein](out) + sucrose = sucrose 6(G)-phosphate(in) + L-histidyl-[protein]</text>
        <dbReference type="Rhea" id="RHEA:49236"/>
        <dbReference type="Rhea" id="RHEA-COMP:9745"/>
        <dbReference type="Rhea" id="RHEA-COMP:9746"/>
        <dbReference type="ChEBI" id="CHEBI:17992"/>
        <dbReference type="ChEBI" id="CHEBI:29979"/>
        <dbReference type="ChEBI" id="CHEBI:64837"/>
        <dbReference type="ChEBI" id="CHEBI:91002"/>
        <dbReference type="EC" id="2.7.1.211"/>
    </reaction>
</comment>
<dbReference type="PROSITE" id="PS00371">
    <property type="entry name" value="PTS_EIIA_TYPE_1_HIS"/>
    <property type="match status" value="1"/>
</dbReference>
<feature type="transmembrane region" description="Helical" evidence="17">
    <location>
        <begin position="174"/>
        <end position="193"/>
    </location>
</feature>
<evidence type="ECO:0000256" key="10">
    <source>
        <dbReference type="ARBA" id="ARBA00023136"/>
    </source>
</evidence>
<dbReference type="PROSITE" id="PS51103">
    <property type="entry name" value="PTS_EIIC_TYPE_1"/>
    <property type="match status" value="1"/>
</dbReference>
<feature type="domain" description="PTS EIIB type-1" evidence="19">
    <location>
        <begin position="7"/>
        <end position="89"/>
    </location>
</feature>
<name>A0A0R2NCB1_9LACO</name>
<dbReference type="PROSITE" id="PS51093">
    <property type="entry name" value="PTS_EIIA_TYPE_1"/>
    <property type="match status" value="1"/>
</dbReference>
<dbReference type="InterPro" id="IPR011297">
    <property type="entry name" value="PTS_IIABC_b_glu"/>
</dbReference>
<dbReference type="FunFam" id="3.30.1360.60:FF:000001">
    <property type="entry name" value="PTS system glucose-specific IIBC component PtsG"/>
    <property type="match status" value="1"/>
</dbReference>
<dbReference type="InterPro" id="IPR001127">
    <property type="entry name" value="PTS_EIIA_1_perm"/>
</dbReference>
<dbReference type="InterPro" id="IPR018113">
    <property type="entry name" value="PTrfase_EIIB_Cys"/>
</dbReference>
<dbReference type="GO" id="GO:0090589">
    <property type="term" value="F:protein-phosphocysteine-trehalose phosphotransferase system transporter activity"/>
    <property type="evidence" value="ECO:0007669"/>
    <property type="project" value="TreeGrafter"/>
</dbReference>
<dbReference type="Gene3D" id="3.30.1360.60">
    <property type="entry name" value="Glucose permease domain IIB"/>
    <property type="match status" value="1"/>
</dbReference>
<keyword evidence="22" id="KW-1185">Reference proteome</keyword>
<dbReference type="NCBIfam" id="TIGR00830">
    <property type="entry name" value="PTBA"/>
    <property type="match status" value="1"/>
</dbReference>
<evidence type="ECO:0000256" key="17">
    <source>
        <dbReference type="SAM" id="Phobius"/>
    </source>
</evidence>
<protein>
    <recommendedName>
        <fullName evidence="14">PTS system sucrose-specific EIIBCA component</fullName>
        <ecNumber evidence="11">2.7.1.211</ecNumber>
    </recommendedName>
    <alternativeName>
        <fullName evidence="15">EIIBCA-Scr</fullName>
    </alternativeName>
</protein>
<dbReference type="InterPro" id="IPR050558">
    <property type="entry name" value="PTS_Sugar-Specific_Components"/>
</dbReference>
<evidence type="ECO:0000256" key="13">
    <source>
        <dbReference type="ARBA" id="ARBA00048931"/>
    </source>
</evidence>
<evidence type="ECO:0000256" key="12">
    <source>
        <dbReference type="ARBA" id="ARBA00045139"/>
    </source>
</evidence>
<keyword evidence="9 17" id="KW-1133">Transmembrane helix</keyword>
<evidence type="ECO:0000256" key="15">
    <source>
        <dbReference type="ARBA" id="ARBA00081008"/>
    </source>
</evidence>
<proteinExistence type="predicted"/>
<keyword evidence="5" id="KW-0808">Transferase</keyword>
<organism evidence="21 22">
    <name type="scientific">Lactiplantibacillus fabifermentans DSM 21115</name>
    <dbReference type="NCBI Taxonomy" id="1413187"/>
    <lineage>
        <taxon>Bacteria</taxon>
        <taxon>Bacillati</taxon>
        <taxon>Bacillota</taxon>
        <taxon>Bacilli</taxon>
        <taxon>Lactobacillales</taxon>
        <taxon>Lactobacillaceae</taxon>
        <taxon>Lactiplantibacillus</taxon>
    </lineage>
</organism>
<dbReference type="AlphaFoldDB" id="A0A0R2NCB1"/>
<dbReference type="GO" id="GO:0009401">
    <property type="term" value="P:phosphoenolpyruvate-dependent sugar phosphotransferase system"/>
    <property type="evidence" value="ECO:0007669"/>
    <property type="project" value="UniProtKB-KW"/>
</dbReference>
<dbReference type="PROSITE" id="PS51098">
    <property type="entry name" value="PTS_EIIB_TYPE_1"/>
    <property type="match status" value="1"/>
</dbReference>
<keyword evidence="8" id="KW-0418">Kinase</keyword>
<feature type="transmembrane region" description="Helical" evidence="17">
    <location>
        <begin position="286"/>
        <end position="306"/>
    </location>
</feature>
<dbReference type="RefSeq" id="WP_024626396.1">
    <property type="nucleotide sequence ID" value="NZ_AYGX02000167.1"/>
</dbReference>
<dbReference type="PROSITE" id="PS01035">
    <property type="entry name" value="PTS_EIIB_TYPE_1_CYS"/>
    <property type="match status" value="1"/>
</dbReference>
<dbReference type="Gene3D" id="2.70.70.10">
    <property type="entry name" value="Glucose Permease (Domain IIA)"/>
    <property type="match status" value="1"/>
</dbReference>
<feature type="transmembrane region" description="Helical" evidence="17">
    <location>
        <begin position="205"/>
        <end position="224"/>
    </location>
</feature>
<feature type="transmembrane region" description="Helical" evidence="17">
    <location>
        <begin position="379"/>
        <end position="409"/>
    </location>
</feature>
<keyword evidence="2" id="KW-0813">Transport</keyword>
<evidence type="ECO:0000256" key="3">
    <source>
        <dbReference type="ARBA" id="ARBA00022475"/>
    </source>
</evidence>
<gene>
    <name evidence="21" type="ORF">DY78_GL001789</name>
</gene>
<evidence type="ECO:0000259" key="19">
    <source>
        <dbReference type="PROSITE" id="PS51098"/>
    </source>
</evidence>
<evidence type="ECO:0000259" key="20">
    <source>
        <dbReference type="PROSITE" id="PS51103"/>
    </source>
</evidence>
<evidence type="ECO:0000256" key="4">
    <source>
        <dbReference type="ARBA" id="ARBA00022597"/>
    </source>
</evidence>
<comment type="function">
    <text evidence="12">The phosphoenolpyruvate-dependent sugar phosphotransferase system (sugar PTS), a major carbohydrate active transport system, catalyzes the phosphorylation of incoming sugar substrates concomitantly with their translocation across the cell membrane. This system is involved in sucrose transport.</text>
</comment>
<dbReference type="InterPro" id="IPR036878">
    <property type="entry name" value="Glu_permease_IIB"/>
</dbReference>
<feature type="domain" description="PTS EIIC type-1" evidence="20">
    <location>
        <begin position="105"/>
        <end position="456"/>
    </location>
</feature>
<dbReference type="FunFam" id="2.70.70.10:FF:000001">
    <property type="entry name" value="PTS system glucose-specific IIA component"/>
    <property type="match status" value="1"/>
</dbReference>
<dbReference type="InterPro" id="IPR001996">
    <property type="entry name" value="PTS_IIB_1"/>
</dbReference>
<keyword evidence="10 17" id="KW-0472">Membrane</keyword>
<dbReference type="GO" id="GO:0016301">
    <property type="term" value="F:kinase activity"/>
    <property type="evidence" value="ECO:0007669"/>
    <property type="project" value="UniProtKB-KW"/>
</dbReference>
<reference evidence="21 22" key="1">
    <citation type="journal article" date="2015" name="Genome Announc.">
        <title>Expanding the biotechnology potential of lactobacilli through comparative genomics of 213 strains and associated genera.</title>
        <authorList>
            <person name="Sun Z."/>
            <person name="Harris H.M."/>
            <person name="McCann A."/>
            <person name="Guo C."/>
            <person name="Argimon S."/>
            <person name="Zhang W."/>
            <person name="Yang X."/>
            <person name="Jeffery I.B."/>
            <person name="Cooney J.C."/>
            <person name="Kagawa T.F."/>
            <person name="Liu W."/>
            <person name="Song Y."/>
            <person name="Salvetti E."/>
            <person name="Wrobel A."/>
            <person name="Rasinkangas P."/>
            <person name="Parkhill J."/>
            <person name="Rea M.C."/>
            <person name="O'Sullivan O."/>
            <person name="Ritari J."/>
            <person name="Douillard F.P."/>
            <person name="Paul Ross R."/>
            <person name="Yang R."/>
            <person name="Briner A.E."/>
            <person name="Felis G.E."/>
            <person name="de Vos W.M."/>
            <person name="Barrangou R."/>
            <person name="Klaenhammer T.R."/>
            <person name="Caufield P.W."/>
            <person name="Cui Y."/>
            <person name="Zhang H."/>
            <person name="O'Toole P.W."/>
        </authorList>
    </citation>
    <scope>NUCLEOTIDE SEQUENCE [LARGE SCALE GENOMIC DNA]</scope>
    <source>
        <strain evidence="21 22">DSM 21115</strain>
    </source>
</reference>
<dbReference type="InterPro" id="IPR011055">
    <property type="entry name" value="Dup_hybrid_motif"/>
</dbReference>
<evidence type="ECO:0000256" key="11">
    <source>
        <dbReference type="ARBA" id="ARBA00044053"/>
    </source>
</evidence>
<evidence type="ECO:0000256" key="6">
    <source>
        <dbReference type="ARBA" id="ARBA00022683"/>
    </source>
</evidence>
<keyword evidence="3" id="KW-1003">Cell membrane</keyword>
<sequence length="620" mass="65887">MAKNDYKAIADAVLKNVGGKENVNSLVHCATRLRFKLKDENKADQATIEKINGVVSVVKSGGQFQVVIGNTVADVYDQIMPQLGATTETVEDDGPKGSLFNRAIDLISGIFTPILPALIGGGMLKGLLMLAVQLGLSQKSGTYIIANGMGDAVFYFLPFLLAIAAARKFKVNEYIALVVAGALLYPNIVAILGKGTNLDFLGIPVISATYSSSVLPIILAVYLLSKVDHFCKRINPNVRNILTPVIDLAITIPITYIIVGPAMTYLGDAVAKGYLAIYSFNPMITGFVFGGLWEVLIIFGIHWGMVPIITQNIAQFGHDTITGMIGPANFAQAGSAFGVFLKSKRADVKQNALSAAITAFFSITEPAIYGVNLKYKKPFYIACGVGAITGAITGAAGTSALAAIPVGILSIPVFVGKGFTAFLIAIAIAFFGSAILTFMFGYQDIAEAEDSQDKVLVQNNEQLSSPVNGTSFELTTVKDEVFASLSLGEGVAFDSNDGKVYSPVSGIVRVAYPTGHAVGIASDDGVEVLLHLGINTVELNGKYFTSHVTQGMRVKQGDLLVEFDKPGIIEAGYDTTVMLIVTNTDSYESVLPETYGIVTRQDNVLETKKTDQAVLKAQPV</sequence>
<dbReference type="EC" id="2.7.1.211" evidence="11"/>
<dbReference type="SUPFAM" id="SSF55604">
    <property type="entry name" value="Glucose permease domain IIB"/>
    <property type="match status" value="1"/>
</dbReference>
<keyword evidence="6" id="KW-0598">Phosphotransferase system</keyword>
<evidence type="ECO:0000256" key="7">
    <source>
        <dbReference type="ARBA" id="ARBA00022692"/>
    </source>
</evidence>
<dbReference type="InterPro" id="IPR013013">
    <property type="entry name" value="PTS_EIIC_1"/>
</dbReference>
<dbReference type="GO" id="GO:0015771">
    <property type="term" value="P:trehalose transport"/>
    <property type="evidence" value="ECO:0007669"/>
    <property type="project" value="TreeGrafter"/>
</dbReference>
<evidence type="ECO:0000256" key="16">
    <source>
        <dbReference type="PROSITE-ProRule" id="PRU00421"/>
    </source>
</evidence>
<dbReference type="Proteomes" id="UP000050920">
    <property type="component" value="Unassembled WGS sequence"/>
</dbReference>
<dbReference type="Pfam" id="PF02378">
    <property type="entry name" value="PTS_EIIC"/>
    <property type="match status" value="1"/>
</dbReference>
<evidence type="ECO:0000256" key="2">
    <source>
        <dbReference type="ARBA" id="ARBA00022448"/>
    </source>
</evidence>
<feature type="active site" description="Phosphocysteine intermediate; for EIIB activity" evidence="16">
    <location>
        <position position="29"/>
    </location>
</feature>
<dbReference type="PANTHER" id="PTHR30175">
    <property type="entry name" value="PHOSPHOTRANSFERASE SYSTEM TRANSPORT PROTEIN"/>
    <property type="match status" value="1"/>
</dbReference>
<comment type="caution">
    <text evidence="21">The sequence shown here is derived from an EMBL/GenBank/DDBJ whole genome shotgun (WGS) entry which is preliminary data.</text>
</comment>
<dbReference type="Pfam" id="PF00358">
    <property type="entry name" value="PTS_EIIA_1"/>
    <property type="match status" value="1"/>
</dbReference>
<dbReference type="CDD" id="cd00212">
    <property type="entry name" value="PTS_IIB_glc"/>
    <property type="match status" value="1"/>
</dbReference>
<dbReference type="GO" id="GO:0008982">
    <property type="term" value="F:protein-N(PI)-phosphohistidine-sugar phosphotransferase activity"/>
    <property type="evidence" value="ECO:0007669"/>
    <property type="project" value="InterPro"/>
</dbReference>
<evidence type="ECO:0000313" key="21">
    <source>
        <dbReference type="EMBL" id="KRO23534.1"/>
    </source>
</evidence>
<dbReference type="PANTHER" id="PTHR30175:SF1">
    <property type="entry name" value="PTS SYSTEM ARBUTIN-, CELLOBIOSE-, AND SALICIN-SPECIFIC EIIBC COMPONENT-RELATED"/>
    <property type="match status" value="1"/>
</dbReference>
<feature type="transmembrane region" description="Helical" evidence="17">
    <location>
        <begin position="106"/>
        <end position="131"/>
    </location>
</feature>
<feature type="domain" description="PTS EIIA type-1" evidence="18">
    <location>
        <begin position="479"/>
        <end position="583"/>
    </location>
</feature>
<comment type="subcellular location">
    <subcellularLocation>
        <location evidence="1">Cell membrane</location>
        <topology evidence="1">Multi-pass membrane protein</topology>
    </subcellularLocation>
</comment>
<evidence type="ECO:0000256" key="14">
    <source>
        <dbReference type="ARBA" id="ARBA00074554"/>
    </source>
</evidence>
<evidence type="ECO:0000256" key="8">
    <source>
        <dbReference type="ARBA" id="ARBA00022777"/>
    </source>
</evidence>
<dbReference type="NCBIfam" id="TIGR01995">
    <property type="entry name" value="PTS-II-ABC-beta"/>
    <property type="match status" value="1"/>
</dbReference>
<dbReference type="InterPro" id="IPR003352">
    <property type="entry name" value="PTS_EIIC"/>
</dbReference>
<evidence type="ECO:0000313" key="22">
    <source>
        <dbReference type="Proteomes" id="UP000050920"/>
    </source>
</evidence>
<feature type="transmembrane region" description="Helical" evidence="17">
    <location>
        <begin position="421"/>
        <end position="442"/>
    </location>
</feature>
<dbReference type="SUPFAM" id="SSF51261">
    <property type="entry name" value="Duplicated hybrid motif"/>
    <property type="match status" value="1"/>
</dbReference>
<evidence type="ECO:0000256" key="1">
    <source>
        <dbReference type="ARBA" id="ARBA00004651"/>
    </source>
</evidence>
<dbReference type="GO" id="GO:0005886">
    <property type="term" value="C:plasma membrane"/>
    <property type="evidence" value="ECO:0007669"/>
    <property type="project" value="UniProtKB-SubCell"/>
</dbReference>
<dbReference type="Pfam" id="PF00367">
    <property type="entry name" value="PTS_EIIB"/>
    <property type="match status" value="1"/>
</dbReference>
<evidence type="ECO:0000256" key="5">
    <source>
        <dbReference type="ARBA" id="ARBA00022679"/>
    </source>
</evidence>